<reference evidence="1 2" key="1">
    <citation type="journal article" date="2023" name="Plants (Basel)">
        <title>Bridging the Gap: Combining Genomics and Transcriptomics Approaches to Understand Stylosanthes scabra, an Orphan Legume from the Brazilian Caatinga.</title>
        <authorList>
            <person name="Ferreira-Neto J.R.C."/>
            <person name="da Silva M.D."/>
            <person name="Binneck E."/>
            <person name="de Melo N.F."/>
            <person name="da Silva R.H."/>
            <person name="de Melo A.L.T.M."/>
            <person name="Pandolfi V."/>
            <person name="Bustamante F.O."/>
            <person name="Brasileiro-Vidal A.C."/>
            <person name="Benko-Iseppon A.M."/>
        </authorList>
    </citation>
    <scope>NUCLEOTIDE SEQUENCE [LARGE SCALE GENOMIC DNA]</scope>
    <source>
        <tissue evidence="1">Leaves</tissue>
    </source>
</reference>
<organism evidence="1 2">
    <name type="scientific">Stylosanthes scabra</name>
    <dbReference type="NCBI Taxonomy" id="79078"/>
    <lineage>
        <taxon>Eukaryota</taxon>
        <taxon>Viridiplantae</taxon>
        <taxon>Streptophyta</taxon>
        <taxon>Embryophyta</taxon>
        <taxon>Tracheophyta</taxon>
        <taxon>Spermatophyta</taxon>
        <taxon>Magnoliopsida</taxon>
        <taxon>eudicotyledons</taxon>
        <taxon>Gunneridae</taxon>
        <taxon>Pentapetalae</taxon>
        <taxon>rosids</taxon>
        <taxon>fabids</taxon>
        <taxon>Fabales</taxon>
        <taxon>Fabaceae</taxon>
        <taxon>Papilionoideae</taxon>
        <taxon>50 kb inversion clade</taxon>
        <taxon>dalbergioids sensu lato</taxon>
        <taxon>Dalbergieae</taxon>
        <taxon>Pterocarpus clade</taxon>
        <taxon>Stylosanthes</taxon>
    </lineage>
</organism>
<protein>
    <submittedName>
        <fullName evidence="1">Uncharacterized protein</fullName>
    </submittedName>
</protein>
<proteinExistence type="predicted"/>
<comment type="caution">
    <text evidence="1">The sequence shown here is derived from an EMBL/GenBank/DDBJ whole genome shotgun (WGS) entry which is preliminary data.</text>
</comment>
<keyword evidence="2" id="KW-1185">Reference proteome</keyword>
<dbReference type="Proteomes" id="UP001341840">
    <property type="component" value="Unassembled WGS sequence"/>
</dbReference>
<sequence>MFSAPILTRVQLVLMKTMLEEYFYAGEVHPEAVKDDMFNFFRTSFNQERDRRHWEKAIMGQMLLISFRVGWHLRHRGKTQIKE</sequence>
<gene>
    <name evidence="1" type="ORF">PIB30_060169</name>
</gene>
<name>A0ABU6ZJ65_9FABA</name>
<evidence type="ECO:0000313" key="2">
    <source>
        <dbReference type="Proteomes" id="UP001341840"/>
    </source>
</evidence>
<dbReference type="EMBL" id="JASCZI010272389">
    <property type="protein sequence ID" value="MED6221999.1"/>
    <property type="molecule type" value="Genomic_DNA"/>
</dbReference>
<evidence type="ECO:0000313" key="1">
    <source>
        <dbReference type="EMBL" id="MED6221999.1"/>
    </source>
</evidence>
<accession>A0ABU6ZJ65</accession>